<evidence type="ECO:0000259" key="1">
    <source>
        <dbReference type="Pfam" id="PF02518"/>
    </source>
</evidence>
<dbReference type="CDD" id="cd00082">
    <property type="entry name" value="HisKA"/>
    <property type="match status" value="1"/>
</dbReference>
<proteinExistence type="evidence at transcript level"/>
<dbReference type="InterPro" id="IPR003594">
    <property type="entry name" value="HATPase_dom"/>
</dbReference>
<dbReference type="AlphaFoldDB" id="A0A7S5ETU4"/>
<dbReference type="InterPro" id="IPR003661">
    <property type="entry name" value="HisK_dim/P_dom"/>
</dbReference>
<dbReference type="SUPFAM" id="SSF55874">
    <property type="entry name" value="ATPase domain of HSP90 chaperone/DNA topoisomerase II/histidine kinase"/>
    <property type="match status" value="1"/>
</dbReference>
<name>A0A7S5ETU4_PINRA</name>
<dbReference type="GO" id="GO:0000155">
    <property type="term" value="F:phosphorelay sensor kinase activity"/>
    <property type="evidence" value="ECO:0007669"/>
    <property type="project" value="InterPro"/>
</dbReference>
<organism evidence="2">
    <name type="scientific">Pinus radiata</name>
    <name type="common">Monterey pine</name>
    <name type="synonym">Pinus insignis</name>
    <dbReference type="NCBI Taxonomy" id="3347"/>
    <lineage>
        <taxon>Eukaryota</taxon>
        <taxon>Viridiplantae</taxon>
        <taxon>Streptophyta</taxon>
        <taxon>Embryophyta</taxon>
        <taxon>Tracheophyta</taxon>
        <taxon>Spermatophyta</taxon>
        <taxon>Pinopsida</taxon>
        <taxon>Pinidae</taxon>
        <taxon>Conifers I</taxon>
        <taxon>Pinales</taxon>
        <taxon>Pinaceae</taxon>
        <taxon>Pinus</taxon>
        <taxon>Pinus subgen. Pinus</taxon>
    </lineage>
</organism>
<evidence type="ECO:0000313" key="2">
    <source>
        <dbReference type="EMBL" id="QEN95779.1"/>
    </source>
</evidence>
<dbReference type="InterPro" id="IPR053334">
    <property type="entry name" value="Chloroplast_Sensor_Kinase"/>
</dbReference>
<protein>
    <submittedName>
        <fullName evidence="2">CSK</fullName>
    </submittedName>
</protein>
<dbReference type="PANTHER" id="PTHR48206">
    <property type="entry name" value="CHLOROPLAST SENSOR KINASE, CHLOROPLASTIC"/>
    <property type="match status" value="1"/>
</dbReference>
<dbReference type="Gene3D" id="3.30.565.10">
    <property type="entry name" value="Histidine kinase-like ATPase, C-terminal domain"/>
    <property type="match status" value="1"/>
</dbReference>
<sequence>MAKLHFPPLSTLPSTPSHIHMLDNPYDPSRYPHSNYSCSFHHRETQHFPNLLTKRFHKYPNALKNGTGSPGISQEDDCHKLVHSPEHEGGELSSSAMAIAMSIQRVSACPVKFVQRVEKVGRGVFSCPSAEFRSLCNEQLSLCANIIRKDTILSLYIRPAGSYVTDQLELRQAAIYPGQELAEQDDILVLVGTFGTQASLRSAEAAFAERQVEDIPEHNVLVVPMIKDLFLVGLLVAEHASIDPGSIWPPGKEVEQSSSALGMKREKIEPFQQDKQMTLPSSFTTEQKAQAIKIARTLAVAYVMDQRALLLQQTSWQKGVRMSNLMEQIHGPLSNIRTLSKMLIPHLKRSEIPHDLLENILVQGEHMKGLLQELQDAFYYTKANLIHFREEDLNRIERVRSNPFSRLGRAFSDYDDHAKSTAFSLGSKIREDLEFPMPPLALAALQQSNIRPCNVSKLLSELVNAGDALAHSQQQTLQLIESTPLLQAAIEETALRQALSNLLDSALLRVPGGGWVKVEATEAPGGGVLVVIDDNGPDMSLMTQTHSLAPFGSELSLEARAQDNIAWNFVAGITIAREILEHYGSVLRMLSPYLPNALLGAGGTHIEVWLPAIPVEGAK</sequence>
<accession>A0A7S5ETU4</accession>
<dbReference type="Pfam" id="PF02518">
    <property type="entry name" value="HATPase_c"/>
    <property type="match status" value="1"/>
</dbReference>
<feature type="domain" description="Histidine kinase/HSP90-like ATPase" evidence="1">
    <location>
        <begin position="492"/>
        <end position="612"/>
    </location>
</feature>
<reference evidence="2" key="1">
    <citation type="submission" date="2018-07" db="EMBL/GenBank/DDBJ databases">
        <title>Functional validation of the CSK gene of Pinus radiata.</title>
        <authorList>
            <person name="Garcia L."/>
            <person name="Meijon M."/>
            <person name="Pascual J."/>
            <person name="Valledor L."/>
            <person name="Alvarez J.M."/>
        </authorList>
    </citation>
    <scope>NUCLEOTIDE SEQUENCE</scope>
</reference>
<dbReference type="PANTHER" id="PTHR48206:SF1">
    <property type="entry name" value="CHLOROPLAST SENSOR KINASE, CHLOROPLASTIC"/>
    <property type="match status" value="1"/>
</dbReference>
<dbReference type="InterPro" id="IPR036890">
    <property type="entry name" value="HATPase_C_sf"/>
</dbReference>
<dbReference type="EMBL" id="MH595483">
    <property type="protein sequence ID" value="QEN95779.1"/>
    <property type="molecule type" value="mRNA"/>
</dbReference>